<dbReference type="OrthoDB" id="7849756at2759"/>
<dbReference type="Pfam" id="PF00089">
    <property type="entry name" value="Trypsin"/>
    <property type="match status" value="1"/>
</dbReference>
<evidence type="ECO:0000256" key="1">
    <source>
        <dbReference type="ARBA" id="ARBA00007664"/>
    </source>
</evidence>
<evidence type="ECO:0000256" key="4">
    <source>
        <dbReference type="ARBA" id="ARBA00022801"/>
    </source>
</evidence>
<dbReference type="InterPro" id="IPR001254">
    <property type="entry name" value="Trypsin_dom"/>
</dbReference>
<evidence type="ECO:0000313" key="10">
    <source>
        <dbReference type="Proteomes" id="UP000515160"/>
    </source>
</evidence>
<dbReference type="PROSITE" id="PS50240">
    <property type="entry name" value="TRYPSIN_DOM"/>
    <property type="match status" value="1"/>
</dbReference>
<dbReference type="InterPro" id="IPR018114">
    <property type="entry name" value="TRYPSIN_HIS"/>
</dbReference>
<keyword evidence="10" id="KW-1185">Reference proteome</keyword>
<evidence type="ECO:0000259" key="9">
    <source>
        <dbReference type="PROSITE" id="PS50240"/>
    </source>
</evidence>
<dbReference type="GO" id="GO:0004252">
    <property type="term" value="F:serine-type endopeptidase activity"/>
    <property type="evidence" value="ECO:0007669"/>
    <property type="project" value="InterPro"/>
</dbReference>
<evidence type="ECO:0000256" key="7">
    <source>
        <dbReference type="ARBA" id="ARBA00023157"/>
    </source>
</evidence>
<dbReference type="Gene3D" id="2.40.10.10">
    <property type="entry name" value="Trypsin-like serine proteases"/>
    <property type="match status" value="1"/>
</dbReference>
<evidence type="ECO:0000256" key="2">
    <source>
        <dbReference type="ARBA" id="ARBA00022670"/>
    </source>
</evidence>
<evidence type="ECO:0000256" key="5">
    <source>
        <dbReference type="ARBA" id="ARBA00022825"/>
    </source>
</evidence>
<name>A0A6P8XAU7_DROAB</name>
<dbReference type="PROSITE" id="PS00134">
    <property type="entry name" value="TRYPSIN_HIS"/>
    <property type="match status" value="1"/>
</dbReference>
<dbReference type="PANTHER" id="PTHR24276">
    <property type="entry name" value="POLYSERASE-RELATED"/>
    <property type="match status" value="1"/>
</dbReference>
<dbReference type="SMART" id="SM00020">
    <property type="entry name" value="Tryp_SPc"/>
    <property type="match status" value="1"/>
</dbReference>
<feature type="chain" id="PRO_5027744594" evidence="8">
    <location>
        <begin position="18"/>
        <end position="251"/>
    </location>
</feature>
<feature type="domain" description="Peptidase S1" evidence="9">
    <location>
        <begin position="34"/>
        <end position="249"/>
    </location>
</feature>
<dbReference type="PRINTS" id="PR00722">
    <property type="entry name" value="CHYMOTRYPSIN"/>
</dbReference>
<keyword evidence="7" id="KW-1015">Disulfide bond</keyword>
<dbReference type="InterPro" id="IPR050430">
    <property type="entry name" value="Peptidase_S1"/>
</dbReference>
<dbReference type="InterPro" id="IPR043504">
    <property type="entry name" value="Peptidase_S1_PA_chymotrypsin"/>
</dbReference>
<dbReference type="FunFam" id="2.40.10.10:FF:000073">
    <property type="entry name" value="Trypsin alpha"/>
    <property type="match status" value="1"/>
</dbReference>
<proteinExistence type="inferred from homology"/>
<feature type="signal peptide" evidence="8">
    <location>
        <begin position="1"/>
        <end position="17"/>
    </location>
</feature>
<dbReference type="AlphaFoldDB" id="A0A6P8XAU7"/>
<dbReference type="PANTHER" id="PTHR24276:SF98">
    <property type="entry name" value="FI18310P1-RELATED"/>
    <property type="match status" value="1"/>
</dbReference>
<dbReference type="SUPFAM" id="SSF50494">
    <property type="entry name" value="Trypsin-like serine proteases"/>
    <property type="match status" value="1"/>
</dbReference>
<comment type="similarity">
    <text evidence="1">Belongs to the peptidase S1 family.</text>
</comment>
<dbReference type="CDD" id="cd00190">
    <property type="entry name" value="Tryp_SPc"/>
    <property type="match status" value="1"/>
</dbReference>
<keyword evidence="4" id="KW-0378">Hydrolase</keyword>
<reference evidence="11" key="1">
    <citation type="submission" date="2025-08" db="UniProtKB">
        <authorList>
            <consortium name="RefSeq"/>
        </authorList>
    </citation>
    <scope>IDENTIFICATION</scope>
    <source>
        <strain evidence="11">15112-1751.03</strain>
        <tissue evidence="11">Whole Adult</tissue>
    </source>
</reference>
<dbReference type="InterPro" id="IPR009003">
    <property type="entry name" value="Peptidase_S1_PA"/>
</dbReference>
<dbReference type="Proteomes" id="UP000515160">
    <property type="component" value="Chromosome 3"/>
</dbReference>
<dbReference type="InterPro" id="IPR001314">
    <property type="entry name" value="Peptidase_S1A"/>
</dbReference>
<organism evidence="10 11">
    <name type="scientific">Drosophila albomicans</name>
    <name type="common">Fruit fly</name>
    <dbReference type="NCBI Taxonomy" id="7291"/>
    <lineage>
        <taxon>Eukaryota</taxon>
        <taxon>Metazoa</taxon>
        <taxon>Ecdysozoa</taxon>
        <taxon>Arthropoda</taxon>
        <taxon>Hexapoda</taxon>
        <taxon>Insecta</taxon>
        <taxon>Pterygota</taxon>
        <taxon>Neoptera</taxon>
        <taxon>Endopterygota</taxon>
        <taxon>Diptera</taxon>
        <taxon>Brachycera</taxon>
        <taxon>Muscomorpha</taxon>
        <taxon>Ephydroidea</taxon>
        <taxon>Drosophilidae</taxon>
        <taxon>Drosophila</taxon>
    </lineage>
</organism>
<dbReference type="RefSeq" id="XP_034109749.1">
    <property type="nucleotide sequence ID" value="XM_034253858.2"/>
</dbReference>
<dbReference type="GeneID" id="117571633"/>
<evidence type="ECO:0000256" key="8">
    <source>
        <dbReference type="SAM" id="SignalP"/>
    </source>
</evidence>
<protein>
    <submittedName>
        <fullName evidence="11">Serine protease 1-like</fullName>
    </submittedName>
</protein>
<keyword evidence="6" id="KW-0865">Zymogen</keyword>
<evidence type="ECO:0000313" key="11">
    <source>
        <dbReference type="RefSeq" id="XP_034109749.1"/>
    </source>
</evidence>
<sequence>MQVLLVFLSVTFVLSLGAKLPLGGTRNFDIQQRIQNGNYAHKGQFPYIVSMTIRMVNGISGCGGSIIDHNWILTAAHCTHNAKWVKIFYGSTKYEQGEFSHVVGSENIIEHENYDNRTHVNDIALIRTPRVEYSELVNKVSLADRDNDYVGAVAVASGWGQNEDGIEQENLQFIDLQIHTKMNCWNFVVKPSDTMICVGPFVGRGDSGGPLVTRDDPKLVGVASFLDPGRLGGFSRVSRYLDWIRNHTGLQ</sequence>
<keyword evidence="2" id="KW-0645">Protease</keyword>
<keyword evidence="3 8" id="KW-0732">Signal</keyword>
<accession>A0A6P8XAU7</accession>
<evidence type="ECO:0000256" key="6">
    <source>
        <dbReference type="ARBA" id="ARBA00023145"/>
    </source>
</evidence>
<dbReference type="GO" id="GO:0006508">
    <property type="term" value="P:proteolysis"/>
    <property type="evidence" value="ECO:0007669"/>
    <property type="project" value="UniProtKB-KW"/>
</dbReference>
<gene>
    <name evidence="11" type="primary">LOC117571633</name>
</gene>
<evidence type="ECO:0000256" key="3">
    <source>
        <dbReference type="ARBA" id="ARBA00022729"/>
    </source>
</evidence>
<keyword evidence="5" id="KW-0720">Serine protease</keyword>